<organism evidence="1">
    <name type="scientific">Utricularia reniformis</name>
    <dbReference type="NCBI Taxonomy" id="192314"/>
    <lineage>
        <taxon>Eukaryota</taxon>
        <taxon>Viridiplantae</taxon>
        <taxon>Streptophyta</taxon>
        <taxon>Embryophyta</taxon>
        <taxon>Tracheophyta</taxon>
        <taxon>Spermatophyta</taxon>
        <taxon>Magnoliopsida</taxon>
        <taxon>eudicotyledons</taxon>
        <taxon>Gunneridae</taxon>
        <taxon>Pentapetalae</taxon>
        <taxon>asterids</taxon>
        <taxon>lamiids</taxon>
        <taxon>Lamiales</taxon>
        <taxon>Lentibulariaceae</taxon>
        <taxon>Utricularia</taxon>
    </lineage>
</organism>
<geneLocation type="mitochondrion" evidence="1"/>
<name>A0A1Y0AZD6_9LAMI</name>
<sequence>MAYFVSTVLVRRAIPFGEVARFTTTQPLGSRTLPLVHE</sequence>
<keyword evidence="1" id="KW-0496">Mitochondrion</keyword>
<evidence type="ECO:0000313" key="1">
    <source>
        <dbReference type="EMBL" id="ART30527.1"/>
    </source>
</evidence>
<accession>A0A1Y0AZD6</accession>
<reference evidence="1" key="1">
    <citation type="submission" date="2017-03" db="EMBL/GenBank/DDBJ databases">
        <title>The mitochondrial genome of the carnivorous plant Utricularia reniformis (Lentibulariaceae): structure, comparative analysis and evolutionary landmarks.</title>
        <authorList>
            <person name="Silva S.R."/>
            <person name="Alvarenga D.O."/>
            <person name="Michael T.P."/>
            <person name="Miranda V.F.O."/>
            <person name="Varani A.M."/>
        </authorList>
    </citation>
    <scope>NUCLEOTIDE SEQUENCE</scope>
</reference>
<dbReference type="EMBL" id="KY774314">
    <property type="protein sequence ID" value="ART30527.1"/>
    <property type="molecule type" value="Genomic_DNA"/>
</dbReference>
<proteinExistence type="predicted"/>
<gene>
    <name evidence="1" type="ORF">AEK19_MT0250</name>
</gene>
<protein>
    <submittedName>
        <fullName evidence="1">Uncharacterized protein</fullName>
    </submittedName>
</protein>
<dbReference type="AlphaFoldDB" id="A0A1Y0AZD6"/>